<dbReference type="InterPro" id="IPR001251">
    <property type="entry name" value="CRAL-TRIO_dom"/>
</dbReference>
<keyword evidence="4" id="KW-1185">Reference proteome</keyword>
<dbReference type="EMBL" id="JBHFFA010000111">
    <property type="protein sequence ID" value="KAL2603027.1"/>
    <property type="molecule type" value="Genomic_DNA"/>
</dbReference>
<protein>
    <recommendedName>
        <fullName evidence="2">CRAL-TRIO domain-containing protein</fullName>
    </recommendedName>
</protein>
<accession>A0ABD1XDW9</accession>
<dbReference type="CDD" id="cd00170">
    <property type="entry name" value="SEC14"/>
    <property type="match status" value="1"/>
</dbReference>
<dbReference type="InterPro" id="IPR036865">
    <property type="entry name" value="CRAL-TRIO_dom_sf"/>
</dbReference>
<dbReference type="Proteomes" id="UP001605036">
    <property type="component" value="Unassembled WGS sequence"/>
</dbReference>
<feature type="compositionally biased region" description="Polar residues" evidence="1">
    <location>
        <begin position="280"/>
        <end position="296"/>
    </location>
</feature>
<feature type="compositionally biased region" description="Polar residues" evidence="1">
    <location>
        <begin position="231"/>
        <end position="246"/>
    </location>
</feature>
<comment type="caution">
    <text evidence="3">The sequence shown here is derived from an EMBL/GenBank/DDBJ whole genome shotgun (WGS) entry which is preliminary data.</text>
</comment>
<evidence type="ECO:0000256" key="1">
    <source>
        <dbReference type="SAM" id="MobiDB-lite"/>
    </source>
</evidence>
<sequence length="296" mass="32746">MSSVVSVAAGDADALRATQEKIKTVLHLIRKDASLTPKQLEFCKDACIERYLKARGYNTRKTAKHLKSTLAWRQTHDVDLLIADEFSAELASGVAYVAGHDTEGRPVVVVRRKNFSYGGWSQKQYLRYLIFTMEVALASMGPGVNQWVLIIDIGHSKVTSPSSSTILGTLKIINEHYPERLAKAFVVDCPTVFYYLWKSICTFVDNGTKGKLIFVSSKDHGVYQAQMAGSRRNSTSEGSRRNSISEASRRISTSEDLPSLRRLLQESPSFRAQKPERGVSNDSALLNGPHCSTTGA</sequence>
<dbReference type="SUPFAM" id="SSF46938">
    <property type="entry name" value="CRAL/TRIO N-terminal domain"/>
    <property type="match status" value="1"/>
</dbReference>
<dbReference type="InterPro" id="IPR036273">
    <property type="entry name" value="CRAL/TRIO_N_dom_sf"/>
</dbReference>
<gene>
    <name evidence="3" type="ORF">R1flu_017221</name>
</gene>
<dbReference type="Pfam" id="PF00650">
    <property type="entry name" value="CRAL_TRIO"/>
    <property type="match status" value="1"/>
</dbReference>
<dbReference type="PANTHER" id="PTHR47104">
    <property type="entry name" value="SEC14P-LIKE PHOSPHATIDYLINOSITOL TRANSFER FAMILY PROTEIN"/>
    <property type="match status" value="1"/>
</dbReference>
<feature type="region of interest" description="Disordered" evidence="1">
    <location>
        <begin position="225"/>
        <end position="296"/>
    </location>
</feature>
<evidence type="ECO:0000313" key="4">
    <source>
        <dbReference type="Proteomes" id="UP001605036"/>
    </source>
</evidence>
<feature type="domain" description="CRAL-TRIO" evidence="2">
    <location>
        <begin position="83"/>
        <end position="259"/>
    </location>
</feature>
<proteinExistence type="predicted"/>
<reference evidence="3 4" key="1">
    <citation type="submission" date="2024-09" db="EMBL/GenBank/DDBJ databases">
        <title>Chromosome-scale assembly of Riccia fluitans.</title>
        <authorList>
            <person name="Paukszto L."/>
            <person name="Sawicki J."/>
            <person name="Karawczyk K."/>
            <person name="Piernik-Szablinska J."/>
            <person name="Szczecinska M."/>
            <person name="Mazdziarz M."/>
        </authorList>
    </citation>
    <scope>NUCLEOTIDE SEQUENCE [LARGE SCALE GENOMIC DNA]</scope>
    <source>
        <strain evidence="3">Rf_01</strain>
        <tissue evidence="3">Aerial parts of the thallus</tissue>
    </source>
</reference>
<name>A0ABD1XDW9_9MARC</name>
<evidence type="ECO:0000313" key="3">
    <source>
        <dbReference type="EMBL" id="KAL2603027.1"/>
    </source>
</evidence>
<dbReference type="Gene3D" id="3.40.525.10">
    <property type="entry name" value="CRAL-TRIO lipid binding domain"/>
    <property type="match status" value="1"/>
</dbReference>
<dbReference type="PROSITE" id="PS50191">
    <property type="entry name" value="CRAL_TRIO"/>
    <property type="match status" value="1"/>
</dbReference>
<evidence type="ECO:0000259" key="2">
    <source>
        <dbReference type="PROSITE" id="PS50191"/>
    </source>
</evidence>
<organism evidence="3 4">
    <name type="scientific">Riccia fluitans</name>
    <dbReference type="NCBI Taxonomy" id="41844"/>
    <lineage>
        <taxon>Eukaryota</taxon>
        <taxon>Viridiplantae</taxon>
        <taxon>Streptophyta</taxon>
        <taxon>Embryophyta</taxon>
        <taxon>Marchantiophyta</taxon>
        <taxon>Marchantiopsida</taxon>
        <taxon>Marchantiidae</taxon>
        <taxon>Marchantiales</taxon>
        <taxon>Ricciaceae</taxon>
        <taxon>Riccia</taxon>
    </lineage>
</organism>
<dbReference type="PANTHER" id="PTHR47104:SF1">
    <property type="entry name" value="SEC14P-LIKE PHOSPHATIDYLINOSITOL TRANSFER FAMILY PROTEIN"/>
    <property type="match status" value="1"/>
</dbReference>
<dbReference type="AlphaFoldDB" id="A0ABD1XDW9"/>
<dbReference type="SUPFAM" id="SSF52087">
    <property type="entry name" value="CRAL/TRIO domain"/>
    <property type="match status" value="1"/>
</dbReference>
<dbReference type="SMART" id="SM00516">
    <property type="entry name" value="SEC14"/>
    <property type="match status" value="1"/>
</dbReference>